<dbReference type="GO" id="GO:0016853">
    <property type="term" value="F:isomerase activity"/>
    <property type="evidence" value="ECO:0007669"/>
    <property type="project" value="UniProtKB-KW"/>
</dbReference>
<dbReference type="InterPro" id="IPR036237">
    <property type="entry name" value="Xyl_isomerase-like_sf"/>
</dbReference>
<organism evidence="2 3">
    <name type="scientific">Paenibacillus montanisoli</name>
    <dbReference type="NCBI Taxonomy" id="2081970"/>
    <lineage>
        <taxon>Bacteria</taxon>
        <taxon>Bacillati</taxon>
        <taxon>Bacillota</taxon>
        <taxon>Bacilli</taxon>
        <taxon>Bacillales</taxon>
        <taxon>Paenibacillaceae</taxon>
        <taxon>Paenibacillus</taxon>
    </lineage>
</organism>
<gene>
    <name evidence="2" type="ORF">DL346_14490</name>
</gene>
<evidence type="ECO:0000313" key="3">
    <source>
        <dbReference type="Proteomes" id="UP000249260"/>
    </source>
</evidence>
<evidence type="ECO:0000313" key="2">
    <source>
        <dbReference type="EMBL" id="RAP76573.1"/>
    </source>
</evidence>
<dbReference type="PANTHER" id="PTHR12110">
    <property type="entry name" value="HYDROXYPYRUVATE ISOMERASE"/>
    <property type="match status" value="1"/>
</dbReference>
<reference evidence="2 3" key="1">
    <citation type="submission" date="2018-06" db="EMBL/GenBank/DDBJ databases">
        <title>Paenibacillus montanisoli sp. nov., isolated from mountain area soil.</title>
        <authorList>
            <person name="Wu M."/>
        </authorList>
    </citation>
    <scope>NUCLEOTIDE SEQUENCE [LARGE SCALE GENOMIC DNA]</scope>
    <source>
        <strain evidence="2 3">RA17</strain>
    </source>
</reference>
<comment type="caution">
    <text evidence="2">The sequence shown here is derived from an EMBL/GenBank/DDBJ whole genome shotgun (WGS) entry which is preliminary data.</text>
</comment>
<proteinExistence type="predicted"/>
<accession>A0A328U434</accession>
<dbReference type="Gene3D" id="3.20.20.150">
    <property type="entry name" value="Divalent-metal-dependent TIM barrel enzymes"/>
    <property type="match status" value="1"/>
</dbReference>
<dbReference type="SUPFAM" id="SSF51658">
    <property type="entry name" value="Xylose isomerase-like"/>
    <property type="match status" value="1"/>
</dbReference>
<dbReference type="PANTHER" id="PTHR12110:SF41">
    <property type="entry name" value="INOSOSE DEHYDRATASE"/>
    <property type="match status" value="1"/>
</dbReference>
<dbReference type="Pfam" id="PF01261">
    <property type="entry name" value="AP_endonuc_2"/>
    <property type="match status" value="1"/>
</dbReference>
<sequence length="274" mass="30873">MPARVKLFQDKRGKDDNIMRNKVAIVLDLLRDALPGRVPEALLSLKKMGVSGVELGQFYGHTAKEMAGFIRDAELKTVALHRSAEDFYDPARLELAIEEALLLQAEGLVFPYVIQENRTEAGYSRLRECLLKAARALNEHGLLLSYHNHEFELLNQVRGTNALDFMLDPSAGEGIYAEFDVYWLAKAGYDPLAFIRKYPGRVLNLHLKDMTADERQTYAELGTGTIDLPPILSWGEQHAVRWYIIEQDICPGNPWDSLRISLDYLKNADLGNGG</sequence>
<dbReference type="EMBL" id="QLUW01000002">
    <property type="protein sequence ID" value="RAP76573.1"/>
    <property type="molecule type" value="Genomic_DNA"/>
</dbReference>
<evidence type="ECO:0000259" key="1">
    <source>
        <dbReference type="Pfam" id="PF01261"/>
    </source>
</evidence>
<feature type="domain" description="Xylose isomerase-like TIM barrel" evidence="1">
    <location>
        <begin position="45"/>
        <end position="246"/>
    </location>
</feature>
<dbReference type="AlphaFoldDB" id="A0A328U434"/>
<dbReference type="Proteomes" id="UP000249260">
    <property type="component" value="Unassembled WGS sequence"/>
</dbReference>
<dbReference type="InterPro" id="IPR050312">
    <property type="entry name" value="IolE/XylAMocC-like"/>
</dbReference>
<name>A0A328U434_9BACL</name>
<keyword evidence="3" id="KW-1185">Reference proteome</keyword>
<dbReference type="InterPro" id="IPR013022">
    <property type="entry name" value="Xyl_isomerase-like_TIM-brl"/>
</dbReference>
<protein>
    <submittedName>
        <fullName evidence="2">Sugar phosphate isomerase/epimerase</fullName>
    </submittedName>
</protein>
<keyword evidence="2" id="KW-0413">Isomerase</keyword>